<evidence type="ECO:0000313" key="2">
    <source>
        <dbReference type="EMBL" id="QJH92922.1"/>
    </source>
</evidence>
<gene>
    <name evidence="2" type="ORF">MM171A02250_0009</name>
    <name evidence="3" type="ORF">MM171B03600_0005</name>
</gene>
<sequence>MGLILIGVFIAVIGGILYSAFDIEGGEFISWVGIAIFGIMVIAIPITRFSCISEIVKFESVQTSILEARQNDNISEFELAALQQKVIEKNEWLAEQQFWANHWLCDLHYPTKRLNRLVSIR</sequence>
<evidence type="ECO:0000313" key="3">
    <source>
        <dbReference type="EMBL" id="QJH93253.1"/>
    </source>
</evidence>
<accession>A0A6M3X7Z2</accession>
<dbReference type="EMBL" id="MT143931">
    <property type="protein sequence ID" value="QJH92922.1"/>
    <property type="molecule type" value="Genomic_DNA"/>
</dbReference>
<feature type="transmembrane region" description="Helical" evidence="1">
    <location>
        <begin position="29"/>
        <end position="47"/>
    </location>
</feature>
<organism evidence="3">
    <name type="scientific">viral metagenome</name>
    <dbReference type="NCBI Taxonomy" id="1070528"/>
    <lineage>
        <taxon>unclassified sequences</taxon>
        <taxon>metagenomes</taxon>
        <taxon>organismal metagenomes</taxon>
    </lineage>
</organism>
<evidence type="ECO:0000256" key="1">
    <source>
        <dbReference type="SAM" id="Phobius"/>
    </source>
</evidence>
<name>A0A6M3X7Z2_9ZZZZ</name>
<keyword evidence="1" id="KW-0812">Transmembrane</keyword>
<reference evidence="3" key="1">
    <citation type="submission" date="2020-03" db="EMBL/GenBank/DDBJ databases">
        <title>The deep terrestrial virosphere.</title>
        <authorList>
            <person name="Holmfeldt K."/>
            <person name="Nilsson E."/>
            <person name="Simone D."/>
            <person name="Lopez-Fernandez M."/>
            <person name="Wu X."/>
            <person name="de Brujin I."/>
            <person name="Lundin D."/>
            <person name="Andersson A."/>
            <person name="Bertilsson S."/>
            <person name="Dopson M."/>
        </authorList>
    </citation>
    <scope>NUCLEOTIDE SEQUENCE</scope>
    <source>
        <strain evidence="2">MM171A02250</strain>
        <strain evidence="3">MM171B03600</strain>
    </source>
</reference>
<keyword evidence="1" id="KW-0472">Membrane</keyword>
<protein>
    <submittedName>
        <fullName evidence="3">Uncharacterized protein</fullName>
    </submittedName>
</protein>
<dbReference type="AlphaFoldDB" id="A0A6M3X7Z2"/>
<keyword evidence="1" id="KW-1133">Transmembrane helix</keyword>
<proteinExistence type="predicted"/>
<dbReference type="EMBL" id="MT143960">
    <property type="protein sequence ID" value="QJH93253.1"/>
    <property type="molecule type" value="Genomic_DNA"/>
</dbReference>